<dbReference type="InterPro" id="IPR023214">
    <property type="entry name" value="HAD_sf"/>
</dbReference>
<dbReference type="NCBIfam" id="TIGR01549">
    <property type="entry name" value="HAD-SF-IA-v1"/>
    <property type="match status" value="1"/>
</dbReference>
<evidence type="ECO:0000313" key="4">
    <source>
        <dbReference type="EMBL" id="GAA2029892.1"/>
    </source>
</evidence>
<keyword evidence="3" id="KW-0460">Magnesium</keyword>
<dbReference type="Gene3D" id="3.40.50.1000">
    <property type="entry name" value="HAD superfamily/HAD-like"/>
    <property type="match status" value="1"/>
</dbReference>
<keyword evidence="2" id="KW-0378">Hydrolase</keyword>
<dbReference type="SUPFAM" id="SSF56784">
    <property type="entry name" value="HAD-like"/>
    <property type="match status" value="1"/>
</dbReference>
<gene>
    <name evidence="4" type="ORF">GCM10009720_07180</name>
</gene>
<protein>
    <submittedName>
        <fullName evidence="4">Uncharacterized protein</fullName>
    </submittedName>
</protein>
<comment type="caution">
    <text evidence="4">The sequence shown here is derived from an EMBL/GenBank/DDBJ whole genome shotgun (WGS) entry which is preliminary data.</text>
</comment>
<dbReference type="InterPro" id="IPR036412">
    <property type="entry name" value="HAD-like_sf"/>
</dbReference>
<dbReference type="InterPro" id="IPR051400">
    <property type="entry name" value="HAD-like_hydrolase"/>
</dbReference>
<evidence type="ECO:0000256" key="3">
    <source>
        <dbReference type="ARBA" id="ARBA00022842"/>
    </source>
</evidence>
<evidence type="ECO:0000313" key="5">
    <source>
        <dbReference type="Proteomes" id="UP001501461"/>
    </source>
</evidence>
<sequence length="199" mass="21733">MSSHPAFDVAAEAFVHDPKNFYNAYINGKMSFAEQRLARVGDAMRILELDGQPAEELWVVGYEDVVSSNWAPFEDVSPLLQALQARGIPYGAATNNVTDYQRLKLEQVGLAFDVVIGTDVTGKPKPDASMFLEGARQLGSRIENTLMIGDDVINDGLGARDAGLISLLVDRQDTLHAPDQVLTVGSLDDVMQLPRLWSS</sequence>
<proteinExistence type="predicted"/>
<keyword evidence="5" id="KW-1185">Reference proteome</keyword>
<dbReference type="EMBL" id="BAAAMN010000013">
    <property type="protein sequence ID" value="GAA2029892.1"/>
    <property type="molecule type" value="Genomic_DNA"/>
</dbReference>
<dbReference type="InterPro" id="IPR006439">
    <property type="entry name" value="HAD-SF_hydro_IA"/>
</dbReference>
<dbReference type="Pfam" id="PF00702">
    <property type="entry name" value="Hydrolase"/>
    <property type="match status" value="1"/>
</dbReference>
<dbReference type="Proteomes" id="UP001501461">
    <property type="component" value="Unassembled WGS sequence"/>
</dbReference>
<dbReference type="CDD" id="cd01427">
    <property type="entry name" value="HAD_like"/>
    <property type="match status" value="1"/>
</dbReference>
<reference evidence="5" key="1">
    <citation type="journal article" date="2019" name="Int. J. Syst. Evol. Microbiol.">
        <title>The Global Catalogue of Microorganisms (GCM) 10K type strain sequencing project: providing services to taxonomists for standard genome sequencing and annotation.</title>
        <authorList>
            <consortium name="The Broad Institute Genomics Platform"/>
            <consortium name="The Broad Institute Genome Sequencing Center for Infectious Disease"/>
            <person name="Wu L."/>
            <person name="Ma J."/>
        </authorList>
    </citation>
    <scope>NUCLEOTIDE SEQUENCE [LARGE SCALE GENOMIC DNA]</scope>
    <source>
        <strain evidence="5">JCM 13595</strain>
    </source>
</reference>
<accession>A0ABP5FQK8</accession>
<dbReference type="PANTHER" id="PTHR46470">
    <property type="entry name" value="N-ACYLNEURAMINATE-9-PHOSPHATASE"/>
    <property type="match status" value="1"/>
</dbReference>
<evidence type="ECO:0000256" key="2">
    <source>
        <dbReference type="ARBA" id="ARBA00022801"/>
    </source>
</evidence>
<organism evidence="4 5">
    <name type="scientific">Yaniella flava</name>
    <dbReference type="NCBI Taxonomy" id="287930"/>
    <lineage>
        <taxon>Bacteria</taxon>
        <taxon>Bacillati</taxon>
        <taxon>Actinomycetota</taxon>
        <taxon>Actinomycetes</taxon>
        <taxon>Micrococcales</taxon>
        <taxon>Micrococcaceae</taxon>
        <taxon>Yaniella</taxon>
    </lineage>
</organism>
<evidence type="ECO:0000256" key="1">
    <source>
        <dbReference type="ARBA" id="ARBA00001946"/>
    </source>
</evidence>
<comment type="cofactor">
    <cofactor evidence="1">
        <name>Mg(2+)</name>
        <dbReference type="ChEBI" id="CHEBI:18420"/>
    </cofactor>
</comment>
<name>A0ABP5FQK8_9MICC</name>